<keyword evidence="4 7" id="KW-0808">Transferase</keyword>
<dbReference type="SUPFAM" id="SSF53790">
    <property type="entry name" value="Tetrapyrrole methylase"/>
    <property type="match status" value="1"/>
</dbReference>
<organism evidence="7 8">
    <name type="scientific">Citrobacter amalonaticus</name>
    <dbReference type="NCBI Taxonomy" id="35703"/>
    <lineage>
        <taxon>Bacteria</taxon>
        <taxon>Pseudomonadati</taxon>
        <taxon>Pseudomonadota</taxon>
        <taxon>Gammaproteobacteria</taxon>
        <taxon>Enterobacterales</taxon>
        <taxon>Enterobacteriaceae</taxon>
        <taxon>Citrobacter</taxon>
    </lineage>
</organism>
<keyword evidence="3 7" id="KW-0489">Methyltransferase</keyword>
<dbReference type="GO" id="GO:0009236">
    <property type="term" value="P:cobalamin biosynthetic process"/>
    <property type="evidence" value="ECO:0007669"/>
    <property type="project" value="UniProtKB-UniPathway"/>
</dbReference>
<accession>A0A2S4S2M6</accession>
<protein>
    <submittedName>
        <fullName evidence="7">Cobalt-precorrin-7 (C(5))-methyltransferase</fullName>
    </submittedName>
</protein>
<sequence>MLTVVGMGPAGLHLMTPAARDAVENADALVGGKRHLAQFPAFCGEKFALGANIPELLAWIESRQDKNVVIVASGDPLFYGIGTRMVAHFGLERVRIIPGISAVQYLCAQAGIDMNEMWLTSSHGRSVNFDELARHNKVAMVTDGQCGPKEIAAQLVARGKGYRWMVIGENLAMENERLHWLPVSEVGAEYEMNAVVILDER</sequence>
<evidence type="ECO:0000256" key="1">
    <source>
        <dbReference type="ARBA" id="ARBA00004953"/>
    </source>
</evidence>
<dbReference type="GO" id="GO:0032259">
    <property type="term" value="P:methylation"/>
    <property type="evidence" value="ECO:0007669"/>
    <property type="project" value="UniProtKB-KW"/>
</dbReference>
<evidence type="ECO:0000256" key="5">
    <source>
        <dbReference type="ARBA" id="ARBA00022691"/>
    </source>
</evidence>
<dbReference type="Proteomes" id="UP000237003">
    <property type="component" value="Unassembled WGS sequence"/>
</dbReference>
<dbReference type="OrthoDB" id="9787825at2"/>
<evidence type="ECO:0000256" key="4">
    <source>
        <dbReference type="ARBA" id="ARBA00022679"/>
    </source>
</evidence>
<reference evidence="7 8" key="1">
    <citation type="submission" date="2018-01" db="EMBL/GenBank/DDBJ databases">
        <title>Complete genome sequences of 14 Citrobacter spp. isolated from plant in Canada.</title>
        <authorList>
            <person name="Bhandare S.G."/>
            <person name="Colavecchio A."/>
            <person name="Jeukens J."/>
            <person name="Emond-Rheault J.-G."/>
            <person name="Freschi L."/>
            <person name="Hamel J."/>
            <person name="Kukavica-Ibrulj I."/>
            <person name="Levesque R."/>
            <person name="Goodridge L."/>
        </authorList>
    </citation>
    <scope>NUCLEOTIDE SEQUENCE [LARGE SCALE GENOMIC DNA]</scope>
    <source>
        <strain evidence="7 8">S1285</strain>
    </source>
</reference>
<dbReference type="CDD" id="cd11644">
    <property type="entry name" value="Precorrin-6Y-MT"/>
    <property type="match status" value="1"/>
</dbReference>
<dbReference type="NCBIfam" id="NF004454">
    <property type="entry name" value="PRK05787.1-1"/>
    <property type="match status" value="1"/>
</dbReference>
<dbReference type="Pfam" id="PF00590">
    <property type="entry name" value="TP_methylase"/>
    <property type="match status" value="1"/>
</dbReference>
<dbReference type="InterPro" id="IPR014777">
    <property type="entry name" value="4pyrrole_Mease_sub1"/>
</dbReference>
<dbReference type="UniPathway" id="UPA00148"/>
<proteinExistence type="predicted"/>
<dbReference type="EMBL" id="PQLX01000001">
    <property type="protein sequence ID" value="POU68116.1"/>
    <property type="molecule type" value="Genomic_DNA"/>
</dbReference>
<dbReference type="InterPro" id="IPR014776">
    <property type="entry name" value="4pyrrole_Mease_sub2"/>
</dbReference>
<dbReference type="PANTHER" id="PTHR43182:SF1">
    <property type="entry name" value="COBALT-PRECORRIN-7 C(5)-METHYLTRANSFERASE"/>
    <property type="match status" value="1"/>
</dbReference>
<dbReference type="InterPro" id="IPR000878">
    <property type="entry name" value="4pyrrol_Mease"/>
</dbReference>
<evidence type="ECO:0000313" key="8">
    <source>
        <dbReference type="Proteomes" id="UP000237003"/>
    </source>
</evidence>
<evidence type="ECO:0000256" key="2">
    <source>
        <dbReference type="ARBA" id="ARBA00022573"/>
    </source>
</evidence>
<keyword evidence="5" id="KW-0949">S-adenosyl-L-methionine</keyword>
<evidence type="ECO:0000313" key="7">
    <source>
        <dbReference type="EMBL" id="POU68116.1"/>
    </source>
</evidence>
<feature type="domain" description="Tetrapyrrole methylase" evidence="6">
    <location>
        <begin position="1"/>
        <end position="182"/>
    </location>
</feature>
<comment type="caution">
    <text evidence="7">The sequence shown here is derived from an EMBL/GenBank/DDBJ whole genome shotgun (WGS) entry which is preliminary data.</text>
</comment>
<dbReference type="AlphaFoldDB" id="A0A2S4S2M6"/>
<comment type="pathway">
    <text evidence="1">Cofactor biosynthesis; adenosylcobalamin biosynthesis.</text>
</comment>
<dbReference type="PANTHER" id="PTHR43182">
    <property type="entry name" value="COBALT-PRECORRIN-6B C(15)-METHYLTRANSFERASE (DECARBOXYLATING)"/>
    <property type="match status" value="1"/>
</dbReference>
<evidence type="ECO:0000259" key="6">
    <source>
        <dbReference type="Pfam" id="PF00590"/>
    </source>
</evidence>
<dbReference type="GO" id="GO:0008276">
    <property type="term" value="F:protein methyltransferase activity"/>
    <property type="evidence" value="ECO:0007669"/>
    <property type="project" value="InterPro"/>
</dbReference>
<evidence type="ECO:0000256" key="3">
    <source>
        <dbReference type="ARBA" id="ARBA00022603"/>
    </source>
</evidence>
<dbReference type="NCBIfam" id="TIGR02467">
    <property type="entry name" value="CbiE"/>
    <property type="match status" value="1"/>
</dbReference>
<dbReference type="STRING" id="35703.AL524_12315"/>
<dbReference type="InterPro" id="IPR035996">
    <property type="entry name" value="4pyrrol_Methylase_sf"/>
</dbReference>
<dbReference type="InterPro" id="IPR050714">
    <property type="entry name" value="Cobalamin_biosynth_MTase"/>
</dbReference>
<gene>
    <name evidence="7" type="ORF">C3430_03280</name>
</gene>
<dbReference type="RefSeq" id="WP_103775035.1">
    <property type="nucleotide sequence ID" value="NZ_PQLX01000001.1"/>
</dbReference>
<keyword evidence="2" id="KW-0169">Cobalamin biosynthesis</keyword>
<dbReference type="Gene3D" id="3.30.950.10">
    <property type="entry name" value="Methyltransferase, Cobalt-precorrin-4 Transmethylase, Domain 2"/>
    <property type="match status" value="1"/>
</dbReference>
<name>A0A2S4S2M6_CITAM</name>
<dbReference type="Gene3D" id="3.40.1010.10">
    <property type="entry name" value="Cobalt-precorrin-4 Transmethylase, Domain 1"/>
    <property type="match status" value="1"/>
</dbReference>
<dbReference type="InterPro" id="IPR012818">
    <property type="entry name" value="CbiE"/>
</dbReference>